<protein>
    <submittedName>
        <fullName evidence="2">Uncharacterized protein</fullName>
    </submittedName>
</protein>
<proteinExistence type="predicted"/>
<dbReference type="EMBL" id="CP036273">
    <property type="protein sequence ID" value="QDU18609.1"/>
    <property type="molecule type" value="Genomic_DNA"/>
</dbReference>
<keyword evidence="3" id="KW-1185">Reference proteome</keyword>
<dbReference type="InterPro" id="IPR036866">
    <property type="entry name" value="RibonucZ/Hydroxyglut_hydro"/>
</dbReference>
<evidence type="ECO:0000313" key="3">
    <source>
        <dbReference type="Proteomes" id="UP000319576"/>
    </source>
</evidence>
<feature type="region of interest" description="Disordered" evidence="1">
    <location>
        <begin position="187"/>
        <end position="212"/>
    </location>
</feature>
<evidence type="ECO:0000256" key="1">
    <source>
        <dbReference type="SAM" id="MobiDB-lite"/>
    </source>
</evidence>
<sequence>MSRTPPVDAVAVRMYRHGFGDCFLLRFFAADKPVFAVLVDCGIKLNTKSKTVPIEAVVDDLRKTLAPAGGGRPRIDVLVATHEHWDHVAYFHPTKSPVSFADFDIGRVWLAWTEDPDDDEAKAINARLRDGAAALQVAAGKLGPAAAEDAARLQGLALRGRALAARKQFVADVANVLGFYGLAAAKPGPKDKAKPKKPGKATSESGIRYKPDGKISVDTEEAMTNVVALGAKGGVTYHEPGTTVDPRELPAGVNVYVLGPPRSSRINKSDPSEKNPETYLAINHTGLTGFVNGLLEMGRKGGTPAPDRRGPFAPGVGVTADEAEAHPYLKRYFDPKVAYRRVDNCWLDAVGPFALQLDGAVNNTSLVLAFEIEATGSVLLFPGDAQVGSWLAWHDMTWTVRRDGRTETVTAEQLLNNTVLYKVSHHGSHNATLRAKGLELMTHPELVALIPEKEKSYSGILYQPLVDRLREQCKGRVVVSADKDYPPEAIETSRPPELSKAEWEAFKKNLTVGKLWVEYTVR</sequence>
<name>A0A517XM72_9BACT</name>
<dbReference type="SUPFAM" id="SSF56281">
    <property type="entry name" value="Metallo-hydrolase/oxidoreductase"/>
    <property type="match status" value="1"/>
</dbReference>
<gene>
    <name evidence="2" type="ORF">ETAA1_05020</name>
</gene>
<dbReference type="Gene3D" id="3.60.15.10">
    <property type="entry name" value="Ribonuclease Z/Hydroxyacylglutathione hydrolase-like"/>
    <property type="match status" value="2"/>
</dbReference>
<accession>A0A517XM72</accession>
<reference evidence="2 3" key="1">
    <citation type="submission" date="2019-02" db="EMBL/GenBank/DDBJ databases">
        <title>Deep-cultivation of Planctomycetes and their phenomic and genomic characterization uncovers novel biology.</title>
        <authorList>
            <person name="Wiegand S."/>
            <person name="Jogler M."/>
            <person name="Boedeker C."/>
            <person name="Pinto D."/>
            <person name="Vollmers J."/>
            <person name="Rivas-Marin E."/>
            <person name="Kohn T."/>
            <person name="Peeters S.H."/>
            <person name="Heuer A."/>
            <person name="Rast P."/>
            <person name="Oberbeckmann S."/>
            <person name="Bunk B."/>
            <person name="Jeske O."/>
            <person name="Meyerdierks A."/>
            <person name="Storesund J.E."/>
            <person name="Kallscheuer N."/>
            <person name="Luecker S."/>
            <person name="Lage O.M."/>
            <person name="Pohl T."/>
            <person name="Merkel B.J."/>
            <person name="Hornburger P."/>
            <person name="Mueller R.-W."/>
            <person name="Bruemmer F."/>
            <person name="Labrenz M."/>
            <person name="Spormann A.M."/>
            <person name="Op den Camp H."/>
            <person name="Overmann J."/>
            <person name="Amann R."/>
            <person name="Jetten M.S.M."/>
            <person name="Mascher T."/>
            <person name="Medema M.H."/>
            <person name="Devos D.P."/>
            <person name="Kaster A.-K."/>
            <person name="Ovreas L."/>
            <person name="Rohde M."/>
            <person name="Galperin M.Y."/>
            <person name="Jogler C."/>
        </authorList>
    </citation>
    <scope>NUCLEOTIDE SEQUENCE [LARGE SCALE GENOMIC DNA]</scope>
    <source>
        <strain evidence="2 3">ETA_A1</strain>
    </source>
</reference>
<dbReference type="Proteomes" id="UP000319576">
    <property type="component" value="Chromosome"/>
</dbReference>
<evidence type="ECO:0000313" key="2">
    <source>
        <dbReference type="EMBL" id="QDU18609.1"/>
    </source>
</evidence>
<dbReference type="KEGG" id="uli:ETAA1_05020"/>
<dbReference type="RefSeq" id="WP_202920609.1">
    <property type="nucleotide sequence ID" value="NZ_CP036273.1"/>
</dbReference>
<dbReference type="AlphaFoldDB" id="A0A517XM72"/>
<organism evidence="2 3">
    <name type="scientific">Urbifossiella limnaea</name>
    <dbReference type="NCBI Taxonomy" id="2528023"/>
    <lineage>
        <taxon>Bacteria</taxon>
        <taxon>Pseudomonadati</taxon>
        <taxon>Planctomycetota</taxon>
        <taxon>Planctomycetia</taxon>
        <taxon>Gemmatales</taxon>
        <taxon>Gemmataceae</taxon>
        <taxon>Urbifossiella</taxon>
    </lineage>
</organism>